<dbReference type="AlphaFoldDB" id="A0A8T1N7N9"/>
<organism evidence="2 3">
    <name type="scientific">Carya illinoinensis</name>
    <name type="common">Pecan</name>
    <dbReference type="NCBI Taxonomy" id="32201"/>
    <lineage>
        <taxon>Eukaryota</taxon>
        <taxon>Viridiplantae</taxon>
        <taxon>Streptophyta</taxon>
        <taxon>Embryophyta</taxon>
        <taxon>Tracheophyta</taxon>
        <taxon>Spermatophyta</taxon>
        <taxon>Magnoliopsida</taxon>
        <taxon>eudicotyledons</taxon>
        <taxon>Gunneridae</taxon>
        <taxon>Pentapetalae</taxon>
        <taxon>rosids</taxon>
        <taxon>fabids</taxon>
        <taxon>Fagales</taxon>
        <taxon>Juglandaceae</taxon>
        <taxon>Carya</taxon>
    </lineage>
</organism>
<accession>A0A8T1N7N9</accession>
<evidence type="ECO:0000259" key="1">
    <source>
        <dbReference type="Pfam" id="PF14303"/>
    </source>
</evidence>
<dbReference type="Proteomes" id="UP000811609">
    <property type="component" value="Chromosome 15"/>
</dbReference>
<comment type="caution">
    <text evidence="2">The sequence shown here is derived from an EMBL/GenBank/DDBJ whole genome shotgun (WGS) entry which is preliminary data.</text>
</comment>
<gene>
    <name evidence="2" type="ORF">CIPAW_15G037700</name>
</gene>
<dbReference type="EMBL" id="CM031823">
    <property type="protein sequence ID" value="KAG6626295.1"/>
    <property type="molecule type" value="Genomic_DNA"/>
</dbReference>
<sequence length="331" mass="39082">MDPSTHRDAYFTNLLNNNDFLMSATNEQELSPPQVEVIEIEPSGRKIQRGNNFSNEEDLLLVEGWLETSLDAVQGKDQKHTMLWKRIHKYFEENKKFDRLRNYTSLMNRWSTIQQATNKFCGYLAQVEGMHPSGFNEQDKIGKAKVMFLELEKKSFNFDHCWRVLRFHPKWVEHIDMVKPKKKPSSHDSTPNSINLDEDEDFYVASSNLERPIGRKAEKEKRKRKEMTNSDSLVVLNEMAEIRKSKLVLMQEARDHDNKMLCLRQEEVSLKQDELRIQKEKVLLQQVKTRLEEKKEDERIMTLNTSAMPPMLQQYYLQRQMEILASRAGKN</sequence>
<proteinExistence type="predicted"/>
<dbReference type="PANTHER" id="PTHR45125">
    <property type="entry name" value="F21J9.4-RELATED"/>
    <property type="match status" value="1"/>
</dbReference>
<dbReference type="InterPro" id="IPR029466">
    <property type="entry name" value="NAM-associated_C"/>
</dbReference>
<reference evidence="2" key="1">
    <citation type="submission" date="2020-12" db="EMBL/GenBank/DDBJ databases">
        <title>WGS assembly of Carya illinoinensis cv. Pawnee.</title>
        <authorList>
            <person name="Platts A."/>
            <person name="Shu S."/>
            <person name="Wright S."/>
            <person name="Barry K."/>
            <person name="Edger P."/>
            <person name="Pires J.C."/>
            <person name="Schmutz J."/>
        </authorList>
    </citation>
    <scope>NUCLEOTIDE SEQUENCE</scope>
    <source>
        <tissue evidence="2">Leaf</tissue>
    </source>
</reference>
<dbReference type="Pfam" id="PF14303">
    <property type="entry name" value="NAM-associated"/>
    <property type="match status" value="1"/>
</dbReference>
<feature type="domain" description="No apical meristem-associated C-terminal" evidence="1">
    <location>
        <begin position="154"/>
        <end position="323"/>
    </location>
</feature>
<evidence type="ECO:0000313" key="3">
    <source>
        <dbReference type="Proteomes" id="UP000811609"/>
    </source>
</evidence>
<keyword evidence="3" id="KW-1185">Reference proteome</keyword>
<name>A0A8T1N7N9_CARIL</name>
<evidence type="ECO:0000313" key="2">
    <source>
        <dbReference type="EMBL" id="KAG6626295.1"/>
    </source>
</evidence>
<dbReference type="PANTHER" id="PTHR45125:SF3">
    <property type="entry name" value="NO-APICAL-MERISTEM-ASSOCIATED CARBOXY-TERMINAL DOMAIN PROTEIN"/>
    <property type="match status" value="1"/>
</dbReference>
<protein>
    <recommendedName>
        <fullName evidence="1">No apical meristem-associated C-terminal domain-containing protein</fullName>
    </recommendedName>
</protein>